<dbReference type="Pfam" id="PF03102">
    <property type="entry name" value="NeuB"/>
    <property type="match status" value="1"/>
</dbReference>
<sequence>MSKHTYIIAEAGVNHNGSLEMAKRLIDAAVEARADAVKFQTFKAEGLVSKHASKAEYQKKFTDANESQYEMIKKLELNEEAHHELIQYCFEKNIDFLSTPFDMDSVELLAHKFNLPALKISSGDLTNMPLLYKAATSQKSILLSTGLATLGDIESALGVIAFGYVNEDEQPSLDNFNKAYLSQKGQLALQEKVTLLHCTTDYPTQYEDVHLNKMTTLSHAFGLRAGYSDHTIGISVPIAAVALGAVVIEKHFTMDRSLPGPDQQASLEPDELQQMVKSIREIEKSLGSFVKGPVESELKNKNAARKSIVAARAIRKGELFTEDNIVLKRPGNGLSPNLYWEMLGQISGRDYEIDELLK</sequence>
<dbReference type="PROSITE" id="PS50844">
    <property type="entry name" value="AFP_LIKE"/>
    <property type="match status" value="1"/>
</dbReference>
<dbReference type="PANTHER" id="PTHR42966">
    <property type="entry name" value="N-ACETYLNEURAMINATE SYNTHASE"/>
    <property type="match status" value="1"/>
</dbReference>
<dbReference type="Gene3D" id="3.20.20.70">
    <property type="entry name" value="Aldolase class I"/>
    <property type="match status" value="1"/>
</dbReference>
<feature type="domain" description="AFP-like" evidence="1">
    <location>
        <begin position="307"/>
        <end position="358"/>
    </location>
</feature>
<accession>A0ABS7BV32</accession>
<dbReference type="InterPro" id="IPR020007">
    <property type="entry name" value="NeuB/NeuA"/>
</dbReference>
<dbReference type="InterPro" id="IPR013785">
    <property type="entry name" value="Aldolase_TIM"/>
</dbReference>
<evidence type="ECO:0000313" key="3">
    <source>
        <dbReference type="Proteomes" id="UP001519887"/>
    </source>
</evidence>
<reference evidence="2 3" key="1">
    <citation type="submission" date="2021-07" db="EMBL/GenBank/DDBJ databases">
        <title>Paenibacillus radiodurans sp. nov., isolated from the southeastern edge of Tengger Desert.</title>
        <authorList>
            <person name="Zhang G."/>
        </authorList>
    </citation>
    <scope>NUCLEOTIDE SEQUENCE [LARGE SCALE GENOMIC DNA]</scope>
    <source>
        <strain evidence="2 3">CCM 7311</strain>
    </source>
</reference>
<dbReference type="SUPFAM" id="SSF51269">
    <property type="entry name" value="AFP III-like domain"/>
    <property type="match status" value="1"/>
</dbReference>
<dbReference type="InterPro" id="IPR013974">
    <property type="entry name" value="SAF"/>
</dbReference>
<dbReference type="EMBL" id="JAHZIK010000003">
    <property type="protein sequence ID" value="MBW7452502.1"/>
    <property type="molecule type" value="Genomic_DNA"/>
</dbReference>
<protein>
    <submittedName>
        <fullName evidence="2">N-acetylneuraminate synthase</fullName>
        <ecNumber evidence="2">2.5.1.56</ecNumber>
    </submittedName>
</protein>
<dbReference type="InterPro" id="IPR013132">
    <property type="entry name" value="PseI/NeuA/B-like_N"/>
</dbReference>
<dbReference type="NCBIfam" id="TIGR03569">
    <property type="entry name" value="NeuB_NnaB"/>
    <property type="match status" value="1"/>
</dbReference>
<dbReference type="InterPro" id="IPR036732">
    <property type="entry name" value="AFP_Neu5c_C_sf"/>
</dbReference>
<dbReference type="InterPro" id="IPR006190">
    <property type="entry name" value="SAF_AFP_Neu5Ac"/>
</dbReference>
<evidence type="ECO:0000259" key="1">
    <source>
        <dbReference type="PROSITE" id="PS50844"/>
    </source>
</evidence>
<organism evidence="2 3">
    <name type="scientific">Paenibacillus sepulcri</name>
    <dbReference type="NCBI Taxonomy" id="359917"/>
    <lineage>
        <taxon>Bacteria</taxon>
        <taxon>Bacillati</taxon>
        <taxon>Bacillota</taxon>
        <taxon>Bacilli</taxon>
        <taxon>Bacillales</taxon>
        <taxon>Paenibacillaceae</taxon>
        <taxon>Paenibacillus</taxon>
    </lineage>
</organism>
<dbReference type="Proteomes" id="UP001519887">
    <property type="component" value="Unassembled WGS sequence"/>
</dbReference>
<keyword evidence="2" id="KW-0808">Transferase</keyword>
<dbReference type="Gene3D" id="3.90.1210.10">
    <property type="entry name" value="Antifreeze-like/N-acetylneuraminic acid synthase C-terminal domain"/>
    <property type="match status" value="1"/>
</dbReference>
<evidence type="ECO:0000313" key="2">
    <source>
        <dbReference type="EMBL" id="MBW7452502.1"/>
    </source>
</evidence>
<dbReference type="CDD" id="cd11615">
    <property type="entry name" value="SAF_NeuB_like"/>
    <property type="match status" value="1"/>
</dbReference>
<gene>
    <name evidence="2" type="primary">neuB</name>
    <name evidence="2" type="ORF">K0U00_00415</name>
</gene>
<dbReference type="SUPFAM" id="SSF51569">
    <property type="entry name" value="Aldolase"/>
    <property type="match status" value="1"/>
</dbReference>
<name>A0ABS7BV32_9BACL</name>
<proteinExistence type="predicted"/>
<comment type="caution">
    <text evidence="2">The sequence shown here is derived from an EMBL/GenBank/DDBJ whole genome shotgun (WGS) entry which is preliminary data.</text>
</comment>
<dbReference type="InterPro" id="IPR057736">
    <property type="entry name" value="SAF_PseI/NeuA/NeuB"/>
</dbReference>
<dbReference type="PANTHER" id="PTHR42966:SF1">
    <property type="entry name" value="SIALIC ACID SYNTHASE"/>
    <property type="match status" value="1"/>
</dbReference>
<dbReference type="Pfam" id="PF08666">
    <property type="entry name" value="SAF"/>
    <property type="match status" value="1"/>
</dbReference>
<dbReference type="RefSeq" id="WP_210038989.1">
    <property type="nucleotide sequence ID" value="NZ_JBHLVU010000043.1"/>
</dbReference>
<dbReference type="GO" id="GO:0050462">
    <property type="term" value="F:N-acetylneuraminate synthase activity"/>
    <property type="evidence" value="ECO:0007669"/>
    <property type="project" value="UniProtKB-EC"/>
</dbReference>
<keyword evidence="3" id="KW-1185">Reference proteome</keyword>
<dbReference type="EC" id="2.5.1.56" evidence="2"/>
<dbReference type="InterPro" id="IPR051690">
    <property type="entry name" value="PseI-like"/>
</dbReference>